<dbReference type="InterPro" id="IPR011991">
    <property type="entry name" value="ArsR-like_HTH"/>
</dbReference>
<dbReference type="RefSeq" id="WP_286003740.1">
    <property type="nucleotide sequence ID" value="NZ_CP127295.1"/>
</dbReference>
<dbReference type="InterPro" id="IPR036390">
    <property type="entry name" value="WH_DNA-bd_sf"/>
</dbReference>
<feature type="domain" description="HTH arsR-type" evidence="5">
    <location>
        <begin position="4"/>
        <end position="99"/>
    </location>
</feature>
<dbReference type="GO" id="GO:0003677">
    <property type="term" value="F:DNA binding"/>
    <property type="evidence" value="ECO:0007669"/>
    <property type="project" value="UniProtKB-KW"/>
</dbReference>
<accession>A0A9Y2NR91</accession>
<dbReference type="Pfam" id="PF01022">
    <property type="entry name" value="HTH_5"/>
    <property type="match status" value="1"/>
</dbReference>
<dbReference type="PANTHER" id="PTHR33154:SF18">
    <property type="entry name" value="ARSENICAL RESISTANCE OPERON REPRESSOR"/>
    <property type="match status" value="1"/>
</dbReference>
<dbReference type="GO" id="GO:0003700">
    <property type="term" value="F:DNA-binding transcription factor activity"/>
    <property type="evidence" value="ECO:0007669"/>
    <property type="project" value="InterPro"/>
</dbReference>
<dbReference type="PRINTS" id="PR00778">
    <property type="entry name" value="HTHARSR"/>
</dbReference>
<dbReference type="InterPro" id="IPR051081">
    <property type="entry name" value="HTH_MetalResp_TranReg"/>
</dbReference>
<dbReference type="InterPro" id="IPR036388">
    <property type="entry name" value="WH-like_DNA-bd_sf"/>
</dbReference>
<keyword evidence="1" id="KW-0805">Transcription regulation</keyword>
<protein>
    <submittedName>
        <fullName evidence="6">Helix-turn-helix transcriptional regulator</fullName>
    </submittedName>
</protein>
<dbReference type="AlphaFoldDB" id="A0A9Y2NR91"/>
<dbReference type="SUPFAM" id="SSF46785">
    <property type="entry name" value="Winged helix' DNA-binding domain"/>
    <property type="match status" value="1"/>
</dbReference>
<evidence type="ECO:0000256" key="3">
    <source>
        <dbReference type="ARBA" id="ARBA00023163"/>
    </source>
</evidence>
<keyword evidence="7" id="KW-1185">Reference proteome</keyword>
<name>A0A9Y2NR91_9PSEU</name>
<proteinExistence type="predicted"/>
<dbReference type="InterPro" id="IPR001845">
    <property type="entry name" value="HTH_ArsR_DNA-bd_dom"/>
</dbReference>
<dbReference type="PROSITE" id="PS50987">
    <property type="entry name" value="HTH_ARSR_2"/>
    <property type="match status" value="1"/>
</dbReference>
<gene>
    <name evidence="6" type="ORF">QRX60_32310</name>
</gene>
<dbReference type="Gene3D" id="1.10.10.10">
    <property type="entry name" value="Winged helix-like DNA-binding domain superfamily/Winged helix DNA-binding domain"/>
    <property type="match status" value="1"/>
</dbReference>
<evidence type="ECO:0000256" key="1">
    <source>
        <dbReference type="ARBA" id="ARBA00023015"/>
    </source>
</evidence>
<dbReference type="KEGG" id="amog:QRX60_32310"/>
<evidence type="ECO:0000256" key="4">
    <source>
        <dbReference type="SAM" id="MobiDB-lite"/>
    </source>
</evidence>
<dbReference type="SMART" id="SM00418">
    <property type="entry name" value="HTH_ARSR"/>
    <property type="match status" value="1"/>
</dbReference>
<reference evidence="6 7" key="1">
    <citation type="submission" date="2023-06" db="EMBL/GenBank/DDBJ databases">
        <authorList>
            <person name="Oyuntsetseg B."/>
            <person name="Kim S.B."/>
        </authorList>
    </citation>
    <scope>NUCLEOTIDE SEQUENCE [LARGE SCALE GENOMIC DNA]</scope>
    <source>
        <strain evidence="6 7">4-36</strain>
    </source>
</reference>
<evidence type="ECO:0000313" key="7">
    <source>
        <dbReference type="Proteomes" id="UP001239397"/>
    </source>
</evidence>
<evidence type="ECO:0000259" key="5">
    <source>
        <dbReference type="PROSITE" id="PS50987"/>
    </source>
</evidence>
<sequence>MVEPGNAVQGAIIGLTRELSDPVRLTALQLLTAEGPHTMVQLADALGVTAPRLGNHLARLRAAGLVTVEHAGRHALYRVGRDDLLPVLTALARYGGNDSVTPPRPAESTVDTAHTCYDHTAGRLGVAVFAMLVDRGALRPPDGSAAGLTLGGDVSAFHDLGVDPATVDPGRRRLATACLDRAHRIPHLGGVLGHEVLAAFLADGLVRRGDGDRELTVTPLGRRRLSALVPGFRPGDQAVSPRPLTVSYPRASPSGAKVNG</sequence>
<dbReference type="EMBL" id="CP127295">
    <property type="protein sequence ID" value="WIY07515.1"/>
    <property type="molecule type" value="Genomic_DNA"/>
</dbReference>
<dbReference type="PANTHER" id="PTHR33154">
    <property type="entry name" value="TRANSCRIPTIONAL REGULATOR, ARSR FAMILY"/>
    <property type="match status" value="1"/>
</dbReference>
<dbReference type="CDD" id="cd00090">
    <property type="entry name" value="HTH_ARSR"/>
    <property type="match status" value="1"/>
</dbReference>
<feature type="region of interest" description="Disordered" evidence="4">
    <location>
        <begin position="233"/>
        <end position="260"/>
    </location>
</feature>
<keyword evidence="2" id="KW-0238">DNA-binding</keyword>
<organism evidence="6 7">
    <name type="scientific">Amycolatopsis mongoliensis</name>
    <dbReference type="NCBI Taxonomy" id="715475"/>
    <lineage>
        <taxon>Bacteria</taxon>
        <taxon>Bacillati</taxon>
        <taxon>Actinomycetota</taxon>
        <taxon>Actinomycetes</taxon>
        <taxon>Pseudonocardiales</taxon>
        <taxon>Pseudonocardiaceae</taxon>
        <taxon>Amycolatopsis</taxon>
    </lineage>
</organism>
<dbReference type="Proteomes" id="UP001239397">
    <property type="component" value="Chromosome"/>
</dbReference>
<evidence type="ECO:0000313" key="6">
    <source>
        <dbReference type="EMBL" id="WIY07515.1"/>
    </source>
</evidence>
<evidence type="ECO:0000256" key="2">
    <source>
        <dbReference type="ARBA" id="ARBA00023125"/>
    </source>
</evidence>
<keyword evidence="3" id="KW-0804">Transcription</keyword>
<dbReference type="NCBIfam" id="NF033788">
    <property type="entry name" value="HTH_metalloreg"/>
    <property type="match status" value="1"/>
</dbReference>